<evidence type="ECO:0000313" key="1">
    <source>
        <dbReference type="EMBL" id="EBS8260045.1"/>
    </source>
</evidence>
<reference evidence="2" key="1">
    <citation type="submission" date="2018-07" db="EMBL/GenBank/DDBJ databases">
        <authorList>
            <consortium name="PulseNet: The National Subtyping Network for Foodborne Disease Surveillance"/>
            <person name="Tarr C.L."/>
            <person name="Trees E."/>
            <person name="Katz L.S."/>
            <person name="Carleton-Romer H.A."/>
            <person name="Stroika S."/>
            <person name="Kucerova Z."/>
            <person name="Roache K.F."/>
            <person name="Sabol A.L."/>
            <person name="Besser J."/>
            <person name="Gerner-Smidt P."/>
        </authorList>
    </citation>
    <scope>NUCLEOTIDE SEQUENCE</scope>
    <source>
        <strain evidence="1">PNUSAS016316</strain>
        <strain evidence="2">PNUSAS028293</strain>
        <strain evidence="3">PNUSAS104021</strain>
    </source>
</reference>
<dbReference type="EMBL" id="AALHOE010000124">
    <property type="protein sequence ID" value="ECZ7112162.1"/>
    <property type="molecule type" value="Genomic_DNA"/>
</dbReference>
<comment type="caution">
    <text evidence="2">The sequence shown here is derived from an EMBL/GenBank/DDBJ whole genome shotgun (WGS) entry which is preliminary data.</text>
</comment>
<gene>
    <name evidence="1" type="ORF">CEZ54_23670</name>
    <name evidence="2" type="ORF">CV292_22535</name>
    <name evidence="3" type="ORF">F8326_21500</name>
</gene>
<dbReference type="AlphaFoldDB" id="A0A5Z5BK91"/>
<evidence type="ECO:0000313" key="3">
    <source>
        <dbReference type="EMBL" id="ECZ7112162.1"/>
    </source>
</evidence>
<organism evidence="2">
    <name type="scientific">Salmonella enterica</name>
    <name type="common">Salmonella choleraesuis</name>
    <dbReference type="NCBI Taxonomy" id="28901"/>
    <lineage>
        <taxon>Bacteria</taxon>
        <taxon>Pseudomonadati</taxon>
        <taxon>Pseudomonadota</taxon>
        <taxon>Gammaproteobacteria</taxon>
        <taxon>Enterobacterales</taxon>
        <taxon>Enterobacteriaceae</taxon>
        <taxon>Salmonella</taxon>
    </lineage>
</organism>
<sequence>MTLHLVLMGCAAPGRFRRIRNLLFSDLSEKKEKYTYPLHIYMPDICIGKAYAYTLHLHMLSLYIYTISTYTGHMRIPDAYYRPERSGLRENHHENRIDI</sequence>
<dbReference type="EMBL" id="AAGWTA010000055">
    <property type="protein sequence ID" value="EBS8260045.1"/>
    <property type="molecule type" value="Genomic_DNA"/>
</dbReference>
<protein>
    <submittedName>
        <fullName evidence="2">Uncharacterized protein</fullName>
    </submittedName>
</protein>
<dbReference type="EMBL" id="AAKKTY010000021">
    <property type="protein sequence ID" value="ECS8941946.1"/>
    <property type="molecule type" value="Genomic_DNA"/>
</dbReference>
<proteinExistence type="predicted"/>
<evidence type="ECO:0000313" key="2">
    <source>
        <dbReference type="EMBL" id="ECS8941946.1"/>
    </source>
</evidence>
<name>A0A5Z5BK91_SALER</name>
<accession>A0A5Z5BK91</accession>